<dbReference type="AlphaFoldDB" id="A0A1E5GIC2"/>
<sequence>MSEIINKNQLKDLAKEIVLEIKRQEKKSKKVTQKDWRLRNTKLLLTKYIFLKKHCLEITEDLNEYENVVFEPEELNLRALMKYKAKTKKLLDYFDTVWGSYKAYCVEKGGSVERRCKVLEKLYILQKTMKYVDIAELFNVDESTIRRDEKKATSELSVFLFGVDALEDLVDAIFMP</sequence>
<accession>A0A1E5GIC2</accession>
<dbReference type="RefSeq" id="WP_069664177.1">
    <property type="nucleotide sequence ID" value="NZ_JBHUJJ010000001.1"/>
</dbReference>
<protein>
    <recommendedName>
        <fullName evidence="3">Helix-turn-helix type 11 domain-containing protein</fullName>
    </recommendedName>
</protein>
<gene>
    <name evidence="1" type="ORF">BCR25_08030</name>
</gene>
<comment type="caution">
    <text evidence="1">The sequence shown here is derived from an EMBL/GenBank/DDBJ whole genome shotgun (WGS) entry which is preliminary data.</text>
</comment>
<keyword evidence="2" id="KW-1185">Reference proteome</keyword>
<reference evidence="2" key="1">
    <citation type="submission" date="2016-09" db="EMBL/GenBank/DDBJ databases">
        <authorList>
            <person name="Gulvik C.A."/>
        </authorList>
    </citation>
    <scope>NUCLEOTIDE SEQUENCE [LARGE SCALE GENOMIC DNA]</scope>
    <source>
        <strain evidence="2">LMG 8895</strain>
    </source>
</reference>
<organism evidence="1 2">
    <name type="scientific">Enterococcus termitis</name>
    <dbReference type="NCBI Taxonomy" id="332950"/>
    <lineage>
        <taxon>Bacteria</taxon>
        <taxon>Bacillati</taxon>
        <taxon>Bacillota</taxon>
        <taxon>Bacilli</taxon>
        <taxon>Lactobacillales</taxon>
        <taxon>Enterococcaceae</taxon>
        <taxon>Enterococcus</taxon>
    </lineage>
</organism>
<dbReference type="EMBL" id="MIJY01000034">
    <property type="protein sequence ID" value="OEG12476.1"/>
    <property type="molecule type" value="Genomic_DNA"/>
</dbReference>
<evidence type="ECO:0000313" key="2">
    <source>
        <dbReference type="Proteomes" id="UP000095094"/>
    </source>
</evidence>
<dbReference type="Proteomes" id="UP000095094">
    <property type="component" value="Unassembled WGS sequence"/>
</dbReference>
<evidence type="ECO:0008006" key="3">
    <source>
        <dbReference type="Google" id="ProtNLM"/>
    </source>
</evidence>
<dbReference type="OrthoDB" id="2184390at2"/>
<name>A0A1E5GIC2_9ENTE</name>
<evidence type="ECO:0000313" key="1">
    <source>
        <dbReference type="EMBL" id="OEG12476.1"/>
    </source>
</evidence>
<proteinExistence type="predicted"/>